<evidence type="ECO:0000313" key="2">
    <source>
        <dbReference type="Proteomes" id="UP001333110"/>
    </source>
</evidence>
<gene>
    <name evidence="1" type="ORF">QYF61_024336</name>
</gene>
<dbReference type="AlphaFoldDB" id="A0AAN7N9K3"/>
<dbReference type="Proteomes" id="UP001333110">
    <property type="component" value="Unassembled WGS sequence"/>
</dbReference>
<name>A0AAN7N9K3_MYCAM</name>
<evidence type="ECO:0008006" key="3">
    <source>
        <dbReference type="Google" id="ProtNLM"/>
    </source>
</evidence>
<sequence>MKDKKVILNSQHGFTKGKSCFTNLINFYDEATGLVDEGRDVYLDFWFCYIGSLNYQISC</sequence>
<reference evidence="1 2" key="1">
    <citation type="journal article" date="2023" name="J. Hered.">
        <title>Chromosome-level genome of the wood stork (Mycteria americana) provides insight into avian chromosome evolution.</title>
        <authorList>
            <person name="Flamio R. Jr."/>
            <person name="Ramstad K.M."/>
        </authorList>
    </citation>
    <scope>NUCLEOTIDE SEQUENCE [LARGE SCALE GENOMIC DNA]</scope>
    <source>
        <strain evidence="1">JAX WOST 10</strain>
    </source>
</reference>
<evidence type="ECO:0000313" key="1">
    <source>
        <dbReference type="EMBL" id="KAK4807216.1"/>
    </source>
</evidence>
<accession>A0AAN7N9K3</accession>
<protein>
    <recommendedName>
        <fullName evidence="3">Reverse transcriptase domain-containing protein</fullName>
    </recommendedName>
</protein>
<comment type="caution">
    <text evidence="1">The sequence shown here is derived from an EMBL/GenBank/DDBJ whole genome shotgun (WGS) entry which is preliminary data.</text>
</comment>
<dbReference type="EMBL" id="JAUNZN010000032">
    <property type="protein sequence ID" value="KAK4807216.1"/>
    <property type="molecule type" value="Genomic_DNA"/>
</dbReference>
<proteinExistence type="predicted"/>
<organism evidence="1 2">
    <name type="scientific">Mycteria americana</name>
    <name type="common">Wood stork</name>
    <dbReference type="NCBI Taxonomy" id="33587"/>
    <lineage>
        <taxon>Eukaryota</taxon>
        <taxon>Metazoa</taxon>
        <taxon>Chordata</taxon>
        <taxon>Craniata</taxon>
        <taxon>Vertebrata</taxon>
        <taxon>Euteleostomi</taxon>
        <taxon>Archelosauria</taxon>
        <taxon>Archosauria</taxon>
        <taxon>Dinosauria</taxon>
        <taxon>Saurischia</taxon>
        <taxon>Theropoda</taxon>
        <taxon>Coelurosauria</taxon>
        <taxon>Aves</taxon>
        <taxon>Neognathae</taxon>
        <taxon>Neoaves</taxon>
        <taxon>Aequornithes</taxon>
        <taxon>Ciconiiformes</taxon>
        <taxon>Ciconiidae</taxon>
        <taxon>Mycteria</taxon>
    </lineage>
</organism>
<keyword evidence="2" id="KW-1185">Reference proteome</keyword>